<evidence type="ECO:0000313" key="3">
    <source>
        <dbReference type="EMBL" id="UOB18905.1"/>
    </source>
</evidence>
<feature type="binding site" evidence="2">
    <location>
        <position position="136"/>
    </location>
    <ligand>
        <name>Mn(2+)</name>
        <dbReference type="ChEBI" id="CHEBI:29035"/>
        <label>2</label>
    </ligand>
</feature>
<dbReference type="GO" id="GO:0046872">
    <property type="term" value="F:metal ion binding"/>
    <property type="evidence" value="ECO:0007669"/>
    <property type="project" value="UniProtKB-KW"/>
</dbReference>
<keyword evidence="2" id="KW-0479">Metal-binding</keyword>
<keyword evidence="4" id="KW-1185">Reference proteome</keyword>
<dbReference type="InterPro" id="IPR017439">
    <property type="entry name" value="Amidohydrolase"/>
</dbReference>
<keyword evidence="2" id="KW-0464">Manganese</keyword>
<evidence type="ECO:0000256" key="1">
    <source>
        <dbReference type="ARBA" id="ARBA00022801"/>
    </source>
</evidence>
<dbReference type="NCBIfam" id="TIGR01891">
    <property type="entry name" value="amidohydrolases"/>
    <property type="match status" value="1"/>
</dbReference>
<feature type="binding site" evidence="2">
    <location>
        <position position="410"/>
    </location>
    <ligand>
        <name>Mn(2+)</name>
        <dbReference type="ChEBI" id="CHEBI:29035"/>
        <label>2</label>
    </ligand>
</feature>
<dbReference type="GO" id="GO:0016787">
    <property type="term" value="F:hydrolase activity"/>
    <property type="evidence" value="ECO:0007669"/>
    <property type="project" value="InterPro"/>
</dbReference>
<name>A0A9E6ZR10_9FLAO</name>
<dbReference type="Proteomes" id="UP000831290">
    <property type="component" value="Chromosome"/>
</dbReference>
<dbReference type="KEGG" id="fbm:MQE35_06315"/>
<dbReference type="InterPro" id="IPR002933">
    <property type="entry name" value="Peptidase_M20"/>
</dbReference>
<evidence type="ECO:0000256" key="2">
    <source>
        <dbReference type="PIRSR" id="PIRSR005962-1"/>
    </source>
</evidence>
<dbReference type="PIRSF" id="PIRSF005962">
    <property type="entry name" value="Pept_M20D_amidohydro"/>
    <property type="match status" value="1"/>
</dbReference>
<comment type="cofactor">
    <cofactor evidence="2">
        <name>Mn(2+)</name>
        <dbReference type="ChEBI" id="CHEBI:29035"/>
    </cofactor>
    <text evidence="2">The Mn(2+) ion enhances activity.</text>
</comment>
<feature type="binding site" evidence="2">
    <location>
        <position position="170"/>
    </location>
    <ligand>
        <name>Mn(2+)</name>
        <dbReference type="ChEBI" id="CHEBI:29035"/>
        <label>2</label>
    </ligand>
</feature>
<keyword evidence="1" id="KW-0378">Hydrolase</keyword>
<feature type="binding site" evidence="2">
    <location>
        <position position="196"/>
    </location>
    <ligand>
        <name>Mn(2+)</name>
        <dbReference type="ChEBI" id="CHEBI:29035"/>
        <label>2</label>
    </ligand>
</feature>
<dbReference type="SUPFAM" id="SSF53187">
    <property type="entry name" value="Zn-dependent exopeptidases"/>
    <property type="match status" value="1"/>
</dbReference>
<sequence length="439" mass="48996">MNYLNKGLKLAGYICSFLMMVPGWGQIKEGSVHETIQHQTESIFDSLVQIRRNIHEYPEVAGNEKRTSALVKEYLLRLGMEVKTNIGGYGVVGILKGDKKGKKIAWRADMDALSSDIAETSEFASNNKGVRHICGHDVHTTIALGMANVLAGHKDKIQGTVYFIFQPSEENYQGAQAMINDGLYEIISPDEIYATHISPMPSGLVATKSGYLFADYKQINITYKGSNENESVIKFTENLVSDLQNVAAESKFRDTRNLMDSDIGIGNPSTIYKNYLTVGKHFETKQKDKKLTVSAFLSASSKELMDSVPAMMRQKIEQSEFAGLLLDIEYSSPRFEYSTERGNILNDEHLTPQSIETLAGIYGKSSIIPLFGVIPDGRGDDFAYFQEKTPGIYFLLGGSDFQKEIIAMPHSPNFMVDEQCIKTGVNYFSSMIWERLNTP</sequence>
<dbReference type="EMBL" id="CP094358">
    <property type="protein sequence ID" value="UOB18905.1"/>
    <property type="molecule type" value="Genomic_DNA"/>
</dbReference>
<dbReference type="AlphaFoldDB" id="A0A9E6ZR10"/>
<organism evidence="3 4">
    <name type="scientific">Abyssalbus ytuae</name>
    <dbReference type="NCBI Taxonomy" id="2926907"/>
    <lineage>
        <taxon>Bacteria</taxon>
        <taxon>Pseudomonadati</taxon>
        <taxon>Bacteroidota</taxon>
        <taxon>Flavobacteriia</taxon>
        <taxon>Flavobacteriales</taxon>
        <taxon>Flavobacteriaceae</taxon>
        <taxon>Abyssalbus</taxon>
    </lineage>
</organism>
<dbReference type="PANTHER" id="PTHR11014">
    <property type="entry name" value="PEPTIDASE M20 FAMILY MEMBER"/>
    <property type="match status" value="1"/>
</dbReference>
<proteinExistence type="predicted"/>
<dbReference type="Pfam" id="PF01546">
    <property type="entry name" value="Peptidase_M20"/>
    <property type="match status" value="1"/>
</dbReference>
<dbReference type="RefSeq" id="WP_255845522.1">
    <property type="nucleotide sequence ID" value="NZ_CP094358.1"/>
</dbReference>
<dbReference type="Gene3D" id="3.40.630.10">
    <property type="entry name" value="Zn peptidases"/>
    <property type="match status" value="1"/>
</dbReference>
<protein>
    <submittedName>
        <fullName evidence="3">M20 family metallopeptidase</fullName>
    </submittedName>
</protein>
<dbReference type="Gene3D" id="3.30.70.360">
    <property type="match status" value="1"/>
</dbReference>
<evidence type="ECO:0000313" key="4">
    <source>
        <dbReference type="Proteomes" id="UP000831290"/>
    </source>
</evidence>
<feature type="binding site" evidence="2">
    <location>
        <position position="134"/>
    </location>
    <ligand>
        <name>Mn(2+)</name>
        <dbReference type="ChEBI" id="CHEBI:29035"/>
        <label>2</label>
    </ligand>
</feature>
<reference evidence="3" key="1">
    <citation type="submission" date="2022-03" db="EMBL/GenBank/DDBJ databases">
        <title>Description of Abyssus ytuae gen. nov., sp. nov., a novel member of the family Flavobacteriaceae isolated from the sediment of Mariana Trench.</title>
        <authorList>
            <person name="Zhang J."/>
            <person name="Xu X."/>
        </authorList>
    </citation>
    <scope>NUCLEOTIDE SEQUENCE</scope>
    <source>
        <strain evidence="3">MT3330</strain>
    </source>
</reference>
<dbReference type="PANTHER" id="PTHR11014:SF63">
    <property type="entry name" value="METALLOPEPTIDASE, PUTATIVE (AFU_ORTHOLOGUE AFUA_6G09600)-RELATED"/>
    <property type="match status" value="1"/>
</dbReference>
<accession>A0A9E6ZR10</accession>
<gene>
    <name evidence="3" type="ORF">MQE35_06315</name>
</gene>